<gene>
    <name evidence="2" type="ORF">FPRO_12272</name>
</gene>
<name>A0A1L7W8A4_FUSPR</name>
<dbReference type="RefSeq" id="XP_031089348.1">
    <property type="nucleotide sequence ID" value="XM_031224051.1"/>
</dbReference>
<dbReference type="EMBL" id="FJOF01000015">
    <property type="protein sequence ID" value="CZR48830.1"/>
    <property type="molecule type" value="Genomic_DNA"/>
</dbReference>
<evidence type="ECO:0000313" key="2">
    <source>
        <dbReference type="EMBL" id="CZR48830.1"/>
    </source>
</evidence>
<dbReference type="GeneID" id="42057137"/>
<dbReference type="AlphaFoldDB" id="A0A1L7W8A4"/>
<comment type="caution">
    <text evidence="2">The sequence shown here is derived from an EMBL/GenBank/DDBJ whole genome shotgun (WGS) entry which is preliminary data.</text>
</comment>
<feature type="compositionally biased region" description="Polar residues" evidence="1">
    <location>
        <begin position="143"/>
        <end position="153"/>
    </location>
</feature>
<keyword evidence="3" id="KW-1185">Reference proteome</keyword>
<dbReference type="Proteomes" id="UP000183971">
    <property type="component" value="Unassembled WGS sequence"/>
</dbReference>
<organism evidence="2 3">
    <name type="scientific">Fusarium proliferatum (strain ET1)</name>
    <name type="common">Orchid endophyte fungus</name>
    <dbReference type="NCBI Taxonomy" id="1227346"/>
    <lineage>
        <taxon>Eukaryota</taxon>
        <taxon>Fungi</taxon>
        <taxon>Dikarya</taxon>
        <taxon>Ascomycota</taxon>
        <taxon>Pezizomycotina</taxon>
        <taxon>Sordariomycetes</taxon>
        <taxon>Hypocreomycetidae</taxon>
        <taxon>Hypocreales</taxon>
        <taxon>Nectriaceae</taxon>
        <taxon>Fusarium</taxon>
        <taxon>Fusarium fujikuroi species complex</taxon>
    </lineage>
</organism>
<evidence type="ECO:0000256" key="1">
    <source>
        <dbReference type="SAM" id="MobiDB-lite"/>
    </source>
</evidence>
<evidence type="ECO:0000313" key="3">
    <source>
        <dbReference type="Proteomes" id="UP000183971"/>
    </source>
</evidence>
<proteinExistence type="predicted"/>
<reference evidence="3" key="1">
    <citation type="journal article" date="2016" name="Genome Biol. Evol.">
        <title>Comparative 'omics' of the Fusarium fujikuroi species complex highlights differences in genetic potential and metabolite synthesis.</title>
        <authorList>
            <person name="Niehaus E.-M."/>
            <person name="Muensterkoetter M."/>
            <person name="Proctor R.H."/>
            <person name="Brown D.W."/>
            <person name="Sharon A."/>
            <person name="Idan Y."/>
            <person name="Oren-Young L."/>
            <person name="Sieber C.M."/>
            <person name="Novak O."/>
            <person name="Pencik A."/>
            <person name="Tarkowska D."/>
            <person name="Hromadova K."/>
            <person name="Freeman S."/>
            <person name="Maymon M."/>
            <person name="Elazar M."/>
            <person name="Youssef S.A."/>
            <person name="El-Shabrawy E.S.M."/>
            <person name="Shalaby A.B.A."/>
            <person name="Houterman P."/>
            <person name="Brock N.L."/>
            <person name="Burkhardt I."/>
            <person name="Tsavkelova E.A."/>
            <person name="Dickschat J.S."/>
            <person name="Galuszka P."/>
            <person name="Gueldener U."/>
            <person name="Tudzynski B."/>
        </authorList>
    </citation>
    <scope>NUCLEOTIDE SEQUENCE [LARGE SCALE GENOMIC DNA]</scope>
    <source>
        <strain evidence="3">ET1</strain>
    </source>
</reference>
<feature type="compositionally biased region" description="Basic and acidic residues" evidence="1">
    <location>
        <begin position="114"/>
        <end position="129"/>
    </location>
</feature>
<dbReference type="VEuPathDB" id="FungiDB:FPRO_12272"/>
<sequence>MARPVAHTKAQWQHIRIVGPRLHFPDAKVPDLIVGPNNSHQARQGSGLAMAVVSPQGSLDVEPLIVGQMSKTRWSLQFDAFVIPNPTDRTPVINLKAFSTSATVINNHQPQCADNKDVNDSTTTDDLRTINDATSKPAPTIQGPFTTERPTNTMDDDDGETQRRLIYVRLRC</sequence>
<accession>A0A1L7W8A4</accession>
<feature type="region of interest" description="Disordered" evidence="1">
    <location>
        <begin position="110"/>
        <end position="158"/>
    </location>
</feature>
<protein>
    <submittedName>
        <fullName evidence="2">Uncharacterized protein</fullName>
    </submittedName>
</protein>